<proteinExistence type="predicted"/>
<dbReference type="Proteomes" id="UP000321026">
    <property type="component" value="Unassembled WGS sequence"/>
</dbReference>
<dbReference type="InterPro" id="IPR012902">
    <property type="entry name" value="N_methyl_site"/>
</dbReference>
<dbReference type="InterPro" id="IPR045584">
    <property type="entry name" value="Pilin-like"/>
</dbReference>
<name>A0A5C7J7L2_9BACT</name>
<feature type="transmembrane region" description="Helical" evidence="1">
    <location>
        <begin position="12"/>
        <end position="35"/>
    </location>
</feature>
<dbReference type="EMBL" id="SSDS01000072">
    <property type="protein sequence ID" value="TXG76516.1"/>
    <property type="molecule type" value="Genomic_DNA"/>
</dbReference>
<evidence type="ECO:0000256" key="1">
    <source>
        <dbReference type="SAM" id="Phobius"/>
    </source>
</evidence>
<keyword evidence="1" id="KW-0812">Transmembrane</keyword>
<protein>
    <submittedName>
        <fullName evidence="2">Prepilin-type N-terminal cleavage/methylation domain-containing protein</fullName>
    </submittedName>
</protein>
<evidence type="ECO:0000313" key="2">
    <source>
        <dbReference type="EMBL" id="TXG76516.1"/>
    </source>
</evidence>
<evidence type="ECO:0000313" key="3">
    <source>
        <dbReference type="Proteomes" id="UP000321026"/>
    </source>
</evidence>
<keyword evidence="1" id="KW-0472">Membrane</keyword>
<sequence>MRKAALKIQKGFTIIELVLVVGIIGVISTFGFVAIDQFTSSKDFESTTNNFVNMIYEAKSNTLSQVKLGGNCAATNLIGYKISVNTAVNPISYTMSIVCGTDSETPSSWTTTAIKTDYLTTDASLDMVPTSSFMFETPNALVSEEYTMNLSFGSLNKTIVVATAGAILQ</sequence>
<accession>A0A5C7J7L2</accession>
<reference evidence="2 3" key="1">
    <citation type="submission" date="2018-09" db="EMBL/GenBank/DDBJ databases">
        <title>Metagenome Assembled Genomes from an Advanced Water Purification Facility.</title>
        <authorList>
            <person name="Stamps B.W."/>
            <person name="Spear J.R."/>
        </authorList>
    </citation>
    <scope>NUCLEOTIDE SEQUENCE [LARGE SCALE GENOMIC DNA]</scope>
    <source>
        <strain evidence="2">Bin_63_2</strain>
    </source>
</reference>
<dbReference type="Pfam" id="PF07963">
    <property type="entry name" value="N_methyl"/>
    <property type="match status" value="1"/>
</dbReference>
<dbReference type="Gene3D" id="3.30.700.10">
    <property type="entry name" value="Glycoprotein, Type 4 Pilin"/>
    <property type="match status" value="1"/>
</dbReference>
<dbReference type="NCBIfam" id="TIGR02532">
    <property type="entry name" value="IV_pilin_GFxxxE"/>
    <property type="match status" value="1"/>
</dbReference>
<dbReference type="SUPFAM" id="SSF54523">
    <property type="entry name" value="Pili subunits"/>
    <property type="match status" value="1"/>
</dbReference>
<organism evidence="2 3">
    <name type="scientific">Candidatus Dojkabacteria bacterium</name>
    <dbReference type="NCBI Taxonomy" id="2099670"/>
    <lineage>
        <taxon>Bacteria</taxon>
        <taxon>Candidatus Dojkabacteria</taxon>
    </lineage>
</organism>
<dbReference type="AlphaFoldDB" id="A0A5C7J7L2"/>
<comment type="caution">
    <text evidence="2">The sequence shown here is derived from an EMBL/GenBank/DDBJ whole genome shotgun (WGS) entry which is preliminary data.</text>
</comment>
<gene>
    <name evidence="2" type="ORF">E6Q11_04625</name>
</gene>
<keyword evidence="1" id="KW-1133">Transmembrane helix</keyword>